<dbReference type="AlphaFoldDB" id="A0A0K8J804"/>
<keyword evidence="2" id="KW-1185">Reference proteome</keyword>
<proteinExistence type="predicted"/>
<accession>A0A0K8J804</accession>
<reference evidence="2" key="1">
    <citation type="submission" date="2015-09" db="EMBL/GenBank/DDBJ databases">
        <authorList>
            <person name="Wibberg D."/>
        </authorList>
    </citation>
    <scope>NUCLEOTIDE SEQUENCE [LARGE SCALE GENOMIC DNA]</scope>
    <source>
        <strain evidence="2">SD1D</strain>
    </source>
</reference>
<dbReference type="Proteomes" id="UP000196053">
    <property type="component" value="Chromosome I"/>
</dbReference>
<sequence length="276" mass="32814">MGKLILCRGRLTDRPYVLPITGYRIYSIEELCYYIYNNIYFINENLFTDSLIDWIKTELCLPERAKKLKSLQRERADLKSLITVVLCSADYYTEQEIKKLLAAVDEIRSMPLAKRWYKKANSYLLKKQYGQAAMEYERLLISDEAVNLSPKDYGDLLHNLALARLHINGPERASELFLHAYERNQRQESLIQYLYCIWLCKGREAFNEKILEYKVDVDLRDKIVLKMEQLSREAKLCKSMNEIDSLRRLKNTQEESALEERFRKIIDGWINEIRRM</sequence>
<evidence type="ECO:0008006" key="3">
    <source>
        <dbReference type="Google" id="ProtNLM"/>
    </source>
</evidence>
<evidence type="ECO:0000313" key="1">
    <source>
        <dbReference type="EMBL" id="CUH93468.1"/>
    </source>
</evidence>
<organism evidence="1 2">
    <name type="scientific">Herbinix luporum</name>
    <dbReference type="NCBI Taxonomy" id="1679721"/>
    <lineage>
        <taxon>Bacteria</taxon>
        <taxon>Bacillati</taxon>
        <taxon>Bacillota</taxon>
        <taxon>Clostridia</taxon>
        <taxon>Lachnospirales</taxon>
        <taxon>Lachnospiraceae</taxon>
        <taxon>Herbinix</taxon>
    </lineage>
</organism>
<gene>
    <name evidence="1" type="ORF">SD1D_1930</name>
</gene>
<dbReference type="RefSeq" id="WP_058258710.1">
    <property type="nucleotide sequence ID" value="NZ_DUPS01000019.1"/>
</dbReference>
<dbReference type="KEGG" id="hsd:SD1D_1930"/>
<dbReference type="SUPFAM" id="SSF48452">
    <property type="entry name" value="TPR-like"/>
    <property type="match status" value="1"/>
</dbReference>
<dbReference type="InterPro" id="IPR011990">
    <property type="entry name" value="TPR-like_helical_dom_sf"/>
</dbReference>
<dbReference type="Gene3D" id="1.25.40.10">
    <property type="entry name" value="Tetratricopeptide repeat domain"/>
    <property type="match status" value="1"/>
</dbReference>
<name>A0A0K8J804_9FIRM</name>
<protein>
    <recommendedName>
        <fullName evidence="3">Tetratricopeptide repeat protein</fullName>
    </recommendedName>
</protein>
<evidence type="ECO:0000313" key="2">
    <source>
        <dbReference type="Proteomes" id="UP000196053"/>
    </source>
</evidence>
<dbReference type="EMBL" id="LN879430">
    <property type="protein sequence ID" value="CUH93468.1"/>
    <property type="molecule type" value="Genomic_DNA"/>
</dbReference>
<dbReference type="OrthoDB" id="1895216at2"/>